<dbReference type="InterPro" id="IPR029047">
    <property type="entry name" value="HSP70_peptide-bd_sf"/>
</dbReference>
<accession>A0AAW9QXF5</accession>
<dbReference type="FunFam" id="3.90.640.10:FF:000003">
    <property type="entry name" value="Molecular chaperone DnaK"/>
    <property type="match status" value="1"/>
</dbReference>
<keyword evidence="10" id="KW-0175">Coiled coil</keyword>
<sequence length="692" mass="76077">MGKVIGIDLGTTNSCVAVLEGGQPIIVPNSEGGRTTPSIVGFSKAQRLVGQLAKRQAVTNAENTVYSIKRFIGRRWGDTERERTRVAYQCVRGRDDTVNIKIRDRDLTSQEISAMILQKLKADAEAYLGEPITDAVITVPAYFTDAQRQATKDAGTIAGLEVLRIINEPTAAALAYGLDKQQDDRYILVFDLGGGTFDVSILQLGSGVFEVKATAGNNHLGGDDFDNVIVRWLIENFKTQENIDLTTDKMAIQRLREAAEKAKIELSSMLTTSINLPFITADESGPKHLEVELTRSKFEELTRELVELTLEPVQQALQDSELKAEEIDRVLLVGGSTRIPAVQQTISRFFSAGQIDRSINPDEAVALGAAIQGGVLGGEVENVLLLDVIPLSLGIETLGEVFTKIIDRNTTIPTSRSQVFSTAADGQTSVEIHILQGERAMAKDNKTLGKFLLTGIPPAPRGVPQIEVLFEIDVNGILKVMAQDQGTGKEQSILISHTGGLKSNEIERMREEAEKYAEFDRGRLQMIEIRNQSDSLFYSYEVTLKENAEIVTPDLRQLADQKRQQLEVSLRNPALSVEKLKTALEEFREVVLEIGTRVYTGGQAERSSNAPFESLDGSFRPRPSRAPRERPVASEMSLSPDENNGMPIDPSLTDPNLKTVNSQDARLTEPIGNYEDPYDAEETIASDYEAVD</sequence>
<dbReference type="Pfam" id="PF00012">
    <property type="entry name" value="HSP70"/>
    <property type="match status" value="1"/>
</dbReference>
<feature type="compositionally biased region" description="Acidic residues" evidence="11">
    <location>
        <begin position="676"/>
        <end position="692"/>
    </location>
</feature>
<dbReference type="InterPro" id="IPR013126">
    <property type="entry name" value="Hsp_70_fam"/>
</dbReference>
<feature type="coiled-coil region" evidence="10">
    <location>
        <begin position="252"/>
        <end position="311"/>
    </location>
</feature>
<dbReference type="Gene3D" id="3.90.640.10">
    <property type="entry name" value="Actin, Chain A, domain 4"/>
    <property type="match status" value="1"/>
</dbReference>
<dbReference type="FunFam" id="3.30.420.40:FF:000004">
    <property type="entry name" value="Molecular chaperone DnaK"/>
    <property type="match status" value="1"/>
</dbReference>
<dbReference type="PROSITE" id="PS01036">
    <property type="entry name" value="HSP70_3"/>
    <property type="match status" value="1"/>
</dbReference>
<keyword evidence="3 8" id="KW-0597">Phosphoprotein</keyword>
<comment type="caution">
    <text evidence="12">The sequence shown here is derived from an EMBL/GenBank/DDBJ whole genome shotgun (WGS) entry which is preliminary data.</text>
</comment>
<dbReference type="PROSITE" id="PS00297">
    <property type="entry name" value="HSP70_1"/>
    <property type="match status" value="1"/>
</dbReference>
<evidence type="ECO:0000256" key="5">
    <source>
        <dbReference type="ARBA" id="ARBA00022840"/>
    </source>
</evidence>
<evidence type="ECO:0000256" key="4">
    <source>
        <dbReference type="ARBA" id="ARBA00022741"/>
    </source>
</evidence>
<evidence type="ECO:0000256" key="8">
    <source>
        <dbReference type="HAMAP-Rule" id="MF_00332"/>
    </source>
</evidence>
<dbReference type="SUPFAM" id="SSF100920">
    <property type="entry name" value="Heat shock protein 70kD (HSP70), peptide-binding domain"/>
    <property type="match status" value="1"/>
</dbReference>
<dbReference type="GO" id="GO:0005524">
    <property type="term" value="F:ATP binding"/>
    <property type="evidence" value="ECO:0007669"/>
    <property type="project" value="UniProtKB-UniRule"/>
</dbReference>
<comment type="similarity">
    <text evidence="2 8 9">Belongs to the heat shock protein 70 family.</text>
</comment>
<keyword evidence="4 8" id="KW-0547">Nucleotide-binding</keyword>
<dbReference type="Gene3D" id="3.30.420.40">
    <property type="match status" value="2"/>
</dbReference>
<gene>
    <name evidence="8 12" type="primary">dnaK</name>
    <name evidence="12" type="ORF">V0288_17215</name>
</gene>
<keyword evidence="6 8" id="KW-0346">Stress response</keyword>
<feature type="compositionally biased region" description="Polar residues" evidence="11">
    <location>
        <begin position="653"/>
        <end position="665"/>
    </location>
</feature>
<dbReference type="NCBIfam" id="NF001413">
    <property type="entry name" value="PRK00290.1"/>
    <property type="match status" value="1"/>
</dbReference>
<dbReference type="NCBIfam" id="NF009947">
    <property type="entry name" value="PRK13411.1"/>
    <property type="match status" value="1"/>
</dbReference>
<keyword evidence="7 8" id="KW-0143">Chaperone</keyword>
<dbReference type="InterPro" id="IPR012725">
    <property type="entry name" value="Chaperone_DnaK"/>
</dbReference>
<dbReference type="GO" id="GO:0051082">
    <property type="term" value="F:unfolded protein binding"/>
    <property type="evidence" value="ECO:0007669"/>
    <property type="project" value="InterPro"/>
</dbReference>
<protein>
    <recommendedName>
        <fullName evidence="8">Chaperone protein DnaK</fullName>
    </recommendedName>
    <alternativeName>
        <fullName evidence="8">HSP70</fullName>
    </alternativeName>
    <alternativeName>
        <fullName evidence="8">Heat shock 70 kDa protein</fullName>
    </alternativeName>
    <alternativeName>
        <fullName evidence="8">Heat shock protein 70</fullName>
    </alternativeName>
</protein>
<dbReference type="HAMAP" id="MF_00332">
    <property type="entry name" value="DnaK"/>
    <property type="match status" value="1"/>
</dbReference>
<feature type="modified residue" description="Phosphothreonine; by autocatalysis" evidence="8">
    <location>
        <position position="196"/>
    </location>
</feature>
<organism evidence="12 13">
    <name type="scientific">Pannus brasiliensis CCIBt3594</name>
    <dbReference type="NCBI Taxonomy" id="1427578"/>
    <lineage>
        <taxon>Bacteria</taxon>
        <taxon>Bacillati</taxon>
        <taxon>Cyanobacteriota</taxon>
        <taxon>Cyanophyceae</taxon>
        <taxon>Oscillatoriophycideae</taxon>
        <taxon>Chroococcales</taxon>
        <taxon>Microcystaceae</taxon>
        <taxon>Pannus</taxon>
    </lineage>
</organism>
<keyword evidence="5 8" id="KW-0067">ATP-binding</keyword>
<dbReference type="InterPro" id="IPR043129">
    <property type="entry name" value="ATPase_NBD"/>
</dbReference>
<dbReference type="NCBIfam" id="TIGR02350">
    <property type="entry name" value="prok_dnaK"/>
    <property type="match status" value="1"/>
</dbReference>
<evidence type="ECO:0000313" key="12">
    <source>
        <dbReference type="EMBL" id="MEG3438871.1"/>
    </source>
</evidence>
<dbReference type="FunFam" id="2.60.34.10:FF:000014">
    <property type="entry name" value="Chaperone protein DnaK HSP70"/>
    <property type="match status" value="1"/>
</dbReference>
<evidence type="ECO:0000256" key="7">
    <source>
        <dbReference type="ARBA" id="ARBA00023186"/>
    </source>
</evidence>
<evidence type="ECO:0000256" key="2">
    <source>
        <dbReference type="ARBA" id="ARBA00007381"/>
    </source>
</evidence>
<evidence type="ECO:0000256" key="11">
    <source>
        <dbReference type="SAM" id="MobiDB-lite"/>
    </source>
</evidence>
<dbReference type="RefSeq" id="WP_332866353.1">
    <property type="nucleotide sequence ID" value="NZ_JBAFSM010000036.1"/>
</dbReference>
<feature type="region of interest" description="Disordered" evidence="11">
    <location>
        <begin position="604"/>
        <end position="692"/>
    </location>
</feature>
<proteinExistence type="evidence at transcript level"/>
<dbReference type="Proteomes" id="UP001328733">
    <property type="component" value="Unassembled WGS sequence"/>
</dbReference>
<dbReference type="AlphaFoldDB" id="A0AAW9QXF5"/>
<comment type="function">
    <text evidence="1 8">Acts as a chaperone.</text>
</comment>
<evidence type="ECO:0000256" key="3">
    <source>
        <dbReference type="ARBA" id="ARBA00022553"/>
    </source>
</evidence>
<name>A0AAW9QXF5_9CHRO</name>
<dbReference type="GO" id="GO:0140662">
    <property type="term" value="F:ATP-dependent protein folding chaperone"/>
    <property type="evidence" value="ECO:0007669"/>
    <property type="project" value="InterPro"/>
</dbReference>
<reference evidence="12 13" key="1">
    <citation type="submission" date="2024-01" db="EMBL/GenBank/DDBJ databases">
        <title>Genomic insights into the taxonomy and metabolism of the cyanobacterium Pannus brasiliensis CCIBt3594.</title>
        <authorList>
            <person name="Machado M."/>
            <person name="Botero N.B."/>
            <person name="Andreote A.P.D."/>
            <person name="Feitosa A.M.T."/>
            <person name="Popin R."/>
            <person name="Sivonen K."/>
            <person name="Fiore M.F."/>
        </authorList>
    </citation>
    <scope>NUCLEOTIDE SEQUENCE [LARGE SCALE GENOMIC DNA]</scope>
    <source>
        <strain evidence="12 13">CCIBt3594</strain>
    </source>
</reference>
<dbReference type="Gene3D" id="2.60.34.10">
    <property type="entry name" value="Substrate Binding Domain Of DNAk, Chain A, domain 1"/>
    <property type="match status" value="1"/>
</dbReference>
<comment type="induction">
    <text evidence="8">By stress conditions e.g. heat shock.</text>
</comment>
<dbReference type="EMBL" id="JBAFSM010000036">
    <property type="protein sequence ID" value="MEG3438871.1"/>
    <property type="molecule type" value="Genomic_DNA"/>
</dbReference>
<evidence type="ECO:0000256" key="6">
    <source>
        <dbReference type="ARBA" id="ARBA00023016"/>
    </source>
</evidence>
<dbReference type="InterPro" id="IPR018181">
    <property type="entry name" value="Heat_shock_70_CS"/>
</dbReference>
<dbReference type="PRINTS" id="PR00301">
    <property type="entry name" value="HEATSHOCK70"/>
</dbReference>
<dbReference type="PROSITE" id="PS00329">
    <property type="entry name" value="HSP70_2"/>
    <property type="match status" value="1"/>
</dbReference>
<dbReference type="SUPFAM" id="SSF53067">
    <property type="entry name" value="Actin-like ATPase domain"/>
    <property type="match status" value="2"/>
</dbReference>
<evidence type="ECO:0000256" key="1">
    <source>
        <dbReference type="ARBA" id="ARBA00002290"/>
    </source>
</evidence>
<evidence type="ECO:0000256" key="9">
    <source>
        <dbReference type="RuleBase" id="RU003322"/>
    </source>
</evidence>
<dbReference type="PANTHER" id="PTHR19375">
    <property type="entry name" value="HEAT SHOCK PROTEIN 70KDA"/>
    <property type="match status" value="1"/>
</dbReference>
<evidence type="ECO:0000313" key="13">
    <source>
        <dbReference type="Proteomes" id="UP001328733"/>
    </source>
</evidence>
<evidence type="ECO:0000256" key="10">
    <source>
        <dbReference type="SAM" id="Coils"/>
    </source>
</evidence>
<keyword evidence="13" id="KW-1185">Reference proteome</keyword>
<dbReference type="CDD" id="cd10234">
    <property type="entry name" value="ASKHA_NBD_HSP70_DnaK-like"/>
    <property type="match status" value="1"/>
</dbReference>